<evidence type="ECO:0000256" key="10">
    <source>
        <dbReference type="ARBA" id="ARBA00023136"/>
    </source>
</evidence>
<keyword evidence="16" id="KW-1185">Reference proteome</keyword>
<comment type="catalytic activity">
    <reaction evidence="1">
        <text>ATP + protein L-histidine = ADP + protein N-phospho-L-histidine.</text>
        <dbReference type="EC" id="2.7.13.3"/>
    </reaction>
</comment>
<dbReference type="InterPro" id="IPR004358">
    <property type="entry name" value="Sig_transdc_His_kin-like_C"/>
</dbReference>
<dbReference type="PROSITE" id="PS50885">
    <property type="entry name" value="HAMP"/>
    <property type="match status" value="1"/>
</dbReference>
<dbReference type="InterPro" id="IPR003661">
    <property type="entry name" value="HisK_dim/P_dom"/>
</dbReference>
<dbReference type="AlphaFoldDB" id="A0A6C2YMS7"/>
<evidence type="ECO:0000256" key="2">
    <source>
        <dbReference type="ARBA" id="ARBA00004370"/>
    </source>
</evidence>
<evidence type="ECO:0000256" key="8">
    <source>
        <dbReference type="ARBA" id="ARBA00022989"/>
    </source>
</evidence>
<dbReference type="SMART" id="SM00304">
    <property type="entry name" value="HAMP"/>
    <property type="match status" value="1"/>
</dbReference>
<dbReference type="Gene3D" id="6.10.340.10">
    <property type="match status" value="1"/>
</dbReference>
<gene>
    <name evidence="15" type="ORF">GMBLW1_10620</name>
</gene>
<keyword evidence="5" id="KW-0808">Transferase</keyword>
<dbReference type="PANTHER" id="PTHR45436:SF5">
    <property type="entry name" value="SENSOR HISTIDINE KINASE TRCS"/>
    <property type="match status" value="1"/>
</dbReference>
<dbReference type="InterPro" id="IPR005467">
    <property type="entry name" value="His_kinase_dom"/>
</dbReference>
<proteinExistence type="predicted"/>
<evidence type="ECO:0000259" key="14">
    <source>
        <dbReference type="PROSITE" id="PS50885"/>
    </source>
</evidence>
<dbReference type="InterPro" id="IPR003660">
    <property type="entry name" value="HAMP_dom"/>
</dbReference>
<name>A0A6C2YMS7_9BACT</name>
<dbReference type="Proteomes" id="UP000464378">
    <property type="component" value="Chromosome"/>
</dbReference>
<dbReference type="GO" id="GO:0000155">
    <property type="term" value="F:phosphorelay sensor kinase activity"/>
    <property type="evidence" value="ECO:0007669"/>
    <property type="project" value="InterPro"/>
</dbReference>
<keyword evidence="4" id="KW-0597">Phosphoprotein</keyword>
<keyword evidence="8" id="KW-1133">Transmembrane helix</keyword>
<keyword evidence="9" id="KW-0902">Two-component regulatory system</keyword>
<dbReference type="Pfam" id="PF02518">
    <property type="entry name" value="HATPase_c"/>
    <property type="match status" value="1"/>
</dbReference>
<keyword evidence="7 15" id="KW-0418">Kinase</keyword>
<dbReference type="EMBL" id="LR593887">
    <property type="protein sequence ID" value="VTS02782.1"/>
    <property type="molecule type" value="Genomic_DNA"/>
</dbReference>
<dbReference type="InterPro" id="IPR003594">
    <property type="entry name" value="HATPase_dom"/>
</dbReference>
<evidence type="ECO:0000313" key="16">
    <source>
        <dbReference type="Proteomes" id="UP000464378"/>
    </source>
</evidence>
<dbReference type="CDD" id="cd00075">
    <property type="entry name" value="HATPase"/>
    <property type="match status" value="1"/>
</dbReference>
<evidence type="ECO:0000259" key="13">
    <source>
        <dbReference type="PROSITE" id="PS50109"/>
    </source>
</evidence>
<dbReference type="Pfam" id="PF00672">
    <property type="entry name" value="HAMP"/>
    <property type="match status" value="1"/>
</dbReference>
<reference evidence="15" key="1">
    <citation type="submission" date="2019-04" db="EMBL/GenBank/DDBJ databases">
        <authorList>
            <consortium name="Science for Life Laboratories"/>
        </authorList>
    </citation>
    <scope>NUCLEOTIDE SEQUENCE</scope>
    <source>
        <strain evidence="15">MBLW1</strain>
    </source>
</reference>
<dbReference type="PROSITE" id="PS50109">
    <property type="entry name" value="HIS_KIN"/>
    <property type="match status" value="1"/>
</dbReference>
<dbReference type="SUPFAM" id="SSF47384">
    <property type="entry name" value="Homodimeric domain of signal transducing histidine kinase"/>
    <property type="match status" value="1"/>
</dbReference>
<feature type="domain" description="Histidine kinase" evidence="13">
    <location>
        <begin position="243"/>
        <end position="446"/>
    </location>
</feature>
<keyword evidence="6" id="KW-0812">Transmembrane</keyword>
<dbReference type="KEGG" id="tim:GMBLW1_10620"/>
<evidence type="ECO:0000256" key="1">
    <source>
        <dbReference type="ARBA" id="ARBA00000085"/>
    </source>
</evidence>
<evidence type="ECO:0000256" key="7">
    <source>
        <dbReference type="ARBA" id="ARBA00022777"/>
    </source>
</evidence>
<dbReference type="CDD" id="cd06225">
    <property type="entry name" value="HAMP"/>
    <property type="match status" value="1"/>
</dbReference>
<dbReference type="EMBL" id="LR586016">
    <property type="protein sequence ID" value="VIP02898.1"/>
    <property type="molecule type" value="Genomic_DNA"/>
</dbReference>
<feature type="coiled-coil region" evidence="11">
    <location>
        <begin position="207"/>
        <end position="234"/>
    </location>
</feature>
<dbReference type="SMART" id="SM00387">
    <property type="entry name" value="HATPase_c"/>
    <property type="match status" value="1"/>
</dbReference>
<feature type="domain" description="HAMP" evidence="14">
    <location>
        <begin position="174"/>
        <end position="226"/>
    </location>
</feature>
<feature type="region of interest" description="Disordered" evidence="12">
    <location>
        <begin position="447"/>
        <end position="475"/>
    </location>
</feature>
<evidence type="ECO:0000256" key="6">
    <source>
        <dbReference type="ARBA" id="ARBA00022692"/>
    </source>
</evidence>
<evidence type="ECO:0000256" key="5">
    <source>
        <dbReference type="ARBA" id="ARBA00022679"/>
    </source>
</evidence>
<dbReference type="InParanoid" id="A0A6C2YMS7"/>
<organism evidence="15">
    <name type="scientific">Tuwongella immobilis</name>
    <dbReference type="NCBI Taxonomy" id="692036"/>
    <lineage>
        <taxon>Bacteria</taxon>
        <taxon>Pseudomonadati</taxon>
        <taxon>Planctomycetota</taxon>
        <taxon>Planctomycetia</taxon>
        <taxon>Gemmatales</taxon>
        <taxon>Gemmataceae</taxon>
        <taxon>Tuwongella</taxon>
    </lineage>
</organism>
<keyword evidence="10" id="KW-0472">Membrane</keyword>
<protein>
    <recommendedName>
        <fullName evidence="3">histidine kinase</fullName>
        <ecNumber evidence="3">2.7.13.3</ecNumber>
    </recommendedName>
</protein>
<evidence type="ECO:0000313" key="15">
    <source>
        <dbReference type="EMBL" id="VIP02898.1"/>
    </source>
</evidence>
<dbReference type="PRINTS" id="PR00344">
    <property type="entry name" value="BCTRLSENSOR"/>
</dbReference>
<accession>A0A6C2YMS7</accession>
<evidence type="ECO:0000256" key="11">
    <source>
        <dbReference type="SAM" id="Coils"/>
    </source>
</evidence>
<dbReference type="PANTHER" id="PTHR45436">
    <property type="entry name" value="SENSOR HISTIDINE KINASE YKOH"/>
    <property type="match status" value="1"/>
</dbReference>
<evidence type="ECO:0000256" key="4">
    <source>
        <dbReference type="ARBA" id="ARBA00022553"/>
    </source>
</evidence>
<dbReference type="InterPro" id="IPR050428">
    <property type="entry name" value="TCS_sensor_his_kinase"/>
</dbReference>
<dbReference type="SUPFAM" id="SSF158472">
    <property type="entry name" value="HAMP domain-like"/>
    <property type="match status" value="1"/>
</dbReference>
<keyword evidence="11" id="KW-0175">Coiled coil</keyword>
<dbReference type="InterPro" id="IPR036097">
    <property type="entry name" value="HisK_dim/P_sf"/>
</dbReference>
<dbReference type="InterPro" id="IPR036890">
    <property type="entry name" value="HATPase_C_sf"/>
</dbReference>
<evidence type="ECO:0000256" key="12">
    <source>
        <dbReference type="SAM" id="MobiDB-lite"/>
    </source>
</evidence>
<dbReference type="SUPFAM" id="SSF55874">
    <property type="entry name" value="ATPase domain of HSP90 chaperone/DNA topoisomerase II/histidine kinase"/>
    <property type="match status" value="1"/>
</dbReference>
<dbReference type="RefSeq" id="WP_162658024.1">
    <property type="nucleotide sequence ID" value="NZ_LR593887.1"/>
</dbReference>
<evidence type="ECO:0000256" key="3">
    <source>
        <dbReference type="ARBA" id="ARBA00012438"/>
    </source>
</evidence>
<evidence type="ECO:0000256" key="9">
    <source>
        <dbReference type="ARBA" id="ARBA00023012"/>
    </source>
</evidence>
<feature type="compositionally biased region" description="Polar residues" evidence="12">
    <location>
        <begin position="465"/>
        <end position="475"/>
    </location>
</feature>
<comment type="subcellular location">
    <subcellularLocation>
        <location evidence="2">Membrane</location>
    </subcellularLocation>
</comment>
<dbReference type="EC" id="2.7.13.3" evidence="3"/>
<dbReference type="GO" id="GO:0005886">
    <property type="term" value="C:plasma membrane"/>
    <property type="evidence" value="ECO:0007669"/>
    <property type="project" value="TreeGrafter"/>
</dbReference>
<dbReference type="Gene3D" id="3.30.565.10">
    <property type="entry name" value="Histidine kinase-like ATPase, C-terminal domain"/>
    <property type="match status" value="1"/>
</dbReference>
<sequence>MRWGIRERVLLPLLVLLLAIVGFGLFTALTSARLAEQRIVNQLDRLGRTLTESRFPLTAAVLEQLRGLSGAHFRLERIDGSRLATLPAALAWEPELPSPNPDDSLGPPVTIEEIPYRTRLISLPSDDPTRSGRLTIFFPDEEFRRAIADAIRPSLLLGGLAGVGALLAAGVVGQQVVQRIRLLERRTRVIADGDFRPMPIPGPADEIRDLAASINEMAARLAQLQETIRRSERMRLLGEVSGGLAHQLRNAVTGARLAVQVHVSELPHASDEALDVAIRQLDLMESHLRRFFELGNGEEGRCEPCDLVAILHESIDLIAPQAKHARIHIQLNLPSSMPIFGDAGQIRHLFLNLLGNAMDAVGTDGEVEFIGQTSERGHRLECWDNGPGPSAQVADKLFEPFVTGKAQGVGLGLAVAQQIVRTHGGRLDWRRDANRTCFWLELPLAGGSSRSRSGQTEFRIAEPVPQSNESIQIKS</sequence>
<dbReference type="SMART" id="SM00388">
    <property type="entry name" value="HisKA"/>
    <property type="match status" value="1"/>
</dbReference>